<keyword evidence="2" id="KW-1185">Reference proteome</keyword>
<evidence type="ECO:0000313" key="1">
    <source>
        <dbReference type="EMBL" id="EEI16965.1"/>
    </source>
</evidence>
<dbReference type="AlphaFoldDB" id="C0XS06"/>
<feature type="non-terminal residue" evidence="1">
    <location>
        <position position="1"/>
    </location>
</feature>
<proteinExistence type="predicted"/>
<evidence type="ECO:0000313" key="2">
    <source>
        <dbReference type="Proteomes" id="UP000006196"/>
    </source>
</evidence>
<protein>
    <submittedName>
        <fullName evidence="1">Uncharacterized protein</fullName>
    </submittedName>
</protein>
<dbReference type="HOGENOM" id="CLU_3161449_0_0_11"/>
<accession>C0XS06</accession>
<gene>
    <name evidence="1" type="ORF">HMPREF0298_1226</name>
</gene>
<dbReference type="EMBL" id="ACHJ01000109">
    <property type="protein sequence ID" value="EEI16965.1"/>
    <property type="molecule type" value="Genomic_DNA"/>
</dbReference>
<sequence>CHGGRPSAPLRVTARWSARATMSAETIPGAETAAPARREFPTVWLRS</sequence>
<dbReference type="Proteomes" id="UP000006196">
    <property type="component" value="Unassembled WGS sequence"/>
</dbReference>
<reference evidence="1" key="1">
    <citation type="submission" date="2009-01" db="EMBL/GenBank/DDBJ databases">
        <authorList>
            <person name="Qin X."/>
            <person name="Bachman B."/>
            <person name="Battles P."/>
            <person name="Bell A."/>
            <person name="Bess C."/>
            <person name="Bickham C."/>
            <person name="Chaboub L."/>
            <person name="Chen D."/>
            <person name="Coyle M."/>
            <person name="Deiros D.R."/>
            <person name="Dinh H."/>
            <person name="Forbes L."/>
            <person name="Fowler G."/>
            <person name="Francisco L."/>
            <person name="Fu Q."/>
            <person name="Gubbala S."/>
            <person name="Hale W."/>
            <person name="Han Y."/>
            <person name="Hemphill L."/>
            <person name="Highlander S.K."/>
            <person name="Hirani K."/>
            <person name="Hogues M."/>
            <person name="Jackson L."/>
            <person name="Jakkamsetti A."/>
            <person name="Javaid M."/>
            <person name="Jiang H."/>
            <person name="Korchina V."/>
            <person name="Kovar C."/>
            <person name="Lara F."/>
            <person name="Lee S."/>
            <person name="Mata R."/>
            <person name="Mathew T."/>
            <person name="Moen C."/>
            <person name="Morales K."/>
            <person name="Munidasa M."/>
            <person name="Nazareth L."/>
            <person name="Ngo R."/>
            <person name="Nguyen L."/>
            <person name="Okwuonu G."/>
            <person name="Ongeri F."/>
            <person name="Patil S."/>
            <person name="Petrosino J."/>
            <person name="Pham C."/>
            <person name="Pham P."/>
            <person name="Pu L.-L."/>
            <person name="Puazo M."/>
            <person name="Raj R."/>
            <person name="Reid J."/>
            <person name="Rouhana J."/>
            <person name="Saada N."/>
            <person name="Shang Y."/>
            <person name="Simmons D."/>
            <person name="Thornton R."/>
            <person name="Warren J."/>
            <person name="Weissenberger G."/>
            <person name="Zhang J."/>
            <person name="Zhang L."/>
            <person name="Zhou C."/>
            <person name="Zhu D."/>
            <person name="Muzny D."/>
            <person name="Worley K."/>
            <person name="Gibbs R."/>
        </authorList>
    </citation>
    <scope>NUCLEOTIDE SEQUENCE [LARGE SCALE GENOMIC DNA]</scope>
    <source>
        <strain evidence="1">DSM 44291</strain>
    </source>
</reference>
<name>C0XS06_CORLD</name>
<organism evidence="1 2">
    <name type="scientific">Corynebacterium lipophiloflavum (strain ATCC 700352 / DSM 44291 / CCUG 37336 / JCM 10383 / DMMZ 1944)</name>
    <dbReference type="NCBI Taxonomy" id="525263"/>
    <lineage>
        <taxon>Bacteria</taxon>
        <taxon>Bacillati</taxon>
        <taxon>Actinomycetota</taxon>
        <taxon>Actinomycetes</taxon>
        <taxon>Mycobacteriales</taxon>
        <taxon>Corynebacteriaceae</taxon>
        <taxon>Corynebacterium</taxon>
    </lineage>
</organism>
<comment type="caution">
    <text evidence="1">The sequence shown here is derived from an EMBL/GenBank/DDBJ whole genome shotgun (WGS) entry which is preliminary data.</text>
</comment>
<dbReference type="STRING" id="525263.HMPREF0298_1226"/>